<dbReference type="EMBL" id="WWCT01000037">
    <property type="protein sequence ID" value="MYN30390.1"/>
    <property type="molecule type" value="Genomic_DNA"/>
</dbReference>
<evidence type="ECO:0000313" key="2">
    <source>
        <dbReference type="Proteomes" id="UP000642144"/>
    </source>
</evidence>
<dbReference type="SUPFAM" id="SSF53850">
    <property type="entry name" value="Periplasmic binding protein-like II"/>
    <property type="match status" value="1"/>
</dbReference>
<accession>A0ABW9WAB4</accession>
<protein>
    <recommendedName>
        <fullName evidence="3">Transporter substrate-binding domain-containing protein</fullName>
    </recommendedName>
</protein>
<dbReference type="Proteomes" id="UP000642144">
    <property type="component" value="Unassembled WGS sequence"/>
</dbReference>
<reference evidence="1 2" key="1">
    <citation type="submission" date="2019-12" db="EMBL/GenBank/DDBJ databases">
        <title>Novel species isolated from a subtropical stream in China.</title>
        <authorList>
            <person name="Lu H."/>
        </authorList>
    </citation>
    <scope>NUCLEOTIDE SEQUENCE [LARGE SCALE GENOMIC DNA]</scope>
    <source>
        <strain evidence="1 2">CY42W</strain>
    </source>
</reference>
<comment type="caution">
    <text evidence="1">The sequence shown here is derived from an EMBL/GenBank/DDBJ whole genome shotgun (WGS) entry which is preliminary data.</text>
</comment>
<evidence type="ECO:0008006" key="3">
    <source>
        <dbReference type="Google" id="ProtNLM"/>
    </source>
</evidence>
<organism evidence="1 2">
    <name type="scientific">Duganella levis</name>
    <dbReference type="NCBI Taxonomy" id="2692169"/>
    <lineage>
        <taxon>Bacteria</taxon>
        <taxon>Pseudomonadati</taxon>
        <taxon>Pseudomonadota</taxon>
        <taxon>Betaproteobacteria</taxon>
        <taxon>Burkholderiales</taxon>
        <taxon>Oxalobacteraceae</taxon>
        <taxon>Telluria group</taxon>
        <taxon>Duganella</taxon>
    </lineage>
</organism>
<sequence>MLALAGWQGMACAVDVYTIDMNSSKSQYSDSHIVHLLQAALDASRPKYGPYELKIAQLRMERDRLLQEMIKGELVNLSGQVTSLEWEQKLTPIRIPLDKGISCYRISLIDSRNQNLFNAVRNVEQLKSLSLGAGRQWSLTTTYKQAGFHVVEGSTSAGLHGMLAAGRFQHFPRAIDEAVYEQAAYMPAFPTLALERSFALYVPSPRYFFVGGAQQRRLAQRLEYGMQLLIADGRFDQLFHQFYDALIDKVSLRKRRIFRLENPLLSPQTPLSNKAYWFDPLDQQR</sequence>
<gene>
    <name evidence="1" type="ORF">GTP69_28690</name>
</gene>
<evidence type="ECO:0000313" key="1">
    <source>
        <dbReference type="EMBL" id="MYN30390.1"/>
    </source>
</evidence>
<keyword evidence="2" id="KW-1185">Reference proteome</keyword>
<proteinExistence type="predicted"/>
<name>A0ABW9WAB4_9BURK</name>